<keyword evidence="4" id="KW-0808">Transferase</keyword>
<dbReference type="Proteomes" id="UP000276741">
    <property type="component" value="Chromosome"/>
</dbReference>
<keyword evidence="6" id="KW-1185">Reference proteome</keyword>
<dbReference type="EMBL" id="BMQS01000022">
    <property type="protein sequence ID" value="GGU02372.1"/>
    <property type="molecule type" value="Genomic_DNA"/>
</dbReference>
<dbReference type="CDD" id="cd04181">
    <property type="entry name" value="NTP_transferase"/>
    <property type="match status" value="1"/>
</dbReference>
<dbReference type="KEGG" id="sacd:HS1genome_0226"/>
<dbReference type="Gene3D" id="3.90.550.10">
    <property type="entry name" value="Spore Coat Polysaccharide Biosynthesis Protein SpsA, Chain A"/>
    <property type="match status" value="1"/>
</dbReference>
<name>A0A348B0Y5_9CREN</name>
<evidence type="ECO:0000313" key="5">
    <source>
        <dbReference type="EMBL" id="GGU02372.1"/>
    </source>
</evidence>
<evidence type="ECO:0000313" key="6">
    <source>
        <dbReference type="Proteomes" id="UP000276741"/>
    </source>
</evidence>
<dbReference type="GeneID" id="38665721"/>
<feature type="domain" description="Mannose-1-phosphate guanyltransferase C-terminal" evidence="3">
    <location>
        <begin position="304"/>
        <end position="408"/>
    </location>
</feature>
<evidence type="ECO:0000259" key="3">
    <source>
        <dbReference type="Pfam" id="PF25087"/>
    </source>
</evidence>
<evidence type="ECO:0000256" key="1">
    <source>
        <dbReference type="ARBA" id="ARBA00007274"/>
    </source>
</evidence>
<dbReference type="Gene3D" id="2.160.10.10">
    <property type="entry name" value="Hexapeptide repeat proteins"/>
    <property type="match status" value="1"/>
</dbReference>
<dbReference type="InterPro" id="IPR005835">
    <property type="entry name" value="NTP_transferase_dom"/>
</dbReference>
<evidence type="ECO:0000259" key="2">
    <source>
        <dbReference type="Pfam" id="PF00483"/>
    </source>
</evidence>
<dbReference type="PANTHER" id="PTHR22572">
    <property type="entry name" value="SUGAR-1-PHOSPHATE GUANYL TRANSFERASE"/>
    <property type="match status" value="1"/>
</dbReference>
<dbReference type="InterPro" id="IPR029044">
    <property type="entry name" value="Nucleotide-diphossugar_trans"/>
</dbReference>
<dbReference type="EMBL" id="AP018553">
    <property type="protein sequence ID" value="BBD71837.1"/>
    <property type="molecule type" value="Genomic_DNA"/>
</dbReference>
<dbReference type="AlphaFoldDB" id="A0A348B0Y5"/>
<dbReference type="Pfam" id="PF25087">
    <property type="entry name" value="GMPPB_C"/>
    <property type="match status" value="1"/>
</dbReference>
<comment type="similarity">
    <text evidence="1">Belongs to the transferase hexapeptide repeat family.</text>
</comment>
<protein>
    <submittedName>
        <fullName evidence="4">Nucleotidyltransferase</fullName>
    </submittedName>
</protein>
<feature type="domain" description="Nucleotidyl transferase" evidence="2">
    <location>
        <begin position="8"/>
        <end position="257"/>
    </location>
</feature>
<dbReference type="Proteomes" id="UP000616143">
    <property type="component" value="Unassembled WGS sequence"/>
</dbReference>
<sequence>MDLSKMKVIIPIGGEGLRLRPLTIETSKATVRILNRPLLEFPILELARQGVKEFIFGVRGYVNYKSLFDNFKEGIGLSSRYKIKPRLHFKYQPRIDSVGNADSVRINMEYYDVNETTMVIQGDNLFHIDLKKFVEYHEQKKATMSILLKRLDSVEGFGVAVMEEDGRIKNFVEKPRPQQAPSNLVNTGIYLLSPDVKEIFKEKEVVKMRREGRMDFGKDFIPYLIETGRSVYGYQTDELWFDVGTPERYLEAMLTLLKTVPEEGFLGKKIDDDRRIFIQGQSPDSIRRRNYIRRKYKEKEIQLEGNILIGRHCHIGTGTYIEESVIDNFSVIRSEAKIIRSAVMDRVYIGEGASIENSIIGRHCEIRSTKDNPVRIVNSALGDDVVVEEGTVIIRSKVYPHKLINTSSRIEDSVIV</sequence>
<dbReference type="SUPFAM" id="SSF53448">
    <property type="entry name" value="Nucleotide-diphospho-sugar transferases"/>
    <property type="match status" value="1"/>
</dbReference>
<accession>A0A348B0Y5</accession>
<reference evidence="5" key="4">
    <citation type="submission" date="2020-09" db="EMBL/GenBank/DDBJ databases">
        <authorList>
            <person name="Sun Q."/>
            <person name="Ohkuma M."/>
        </authorList>
    </citation>
    <scope>NUCLEOTIDE SEQUENCE</scope>
    <source>
        <strain evidence="5">JCM 31740</strain>
    </source>
</reference>
<proteinExistence type="inferred from homology"/>
<evidence type="ECO:0000313" key="4">
    <source>
        <dbReference type="EMBL" id="BBD71837.1"/>
    </source>
</evidence>
<reference evidence="6" key="2">
    <citation type="submission" date="2018-04" db="EMBL/GenBank/DDBJ databases">
        <title>Complete genome sequence of Sulfodiicoccus acidiphilus strain HS-1.</title>
        <authorList>
            <person name="Sakai H.D."/>
            <person name="Kurosawa N."/>
        </authorList>
    </citation>
    <scope>NUCLEOTIDE SEQUENCE [LARGE SCALE GENOMIC DNA]</scope>
    <source>
        <strain evidence="6">HS-1</strain>
    </source>
</reference>
<reference evidence="5" key="1">
    <citation type="journal article" date="2014" name="Int. J. Syst. Evol. Microbiol.">
        <title>Complete genome sequence of Corynebacterium casei LMG S-19264T (=DSM 44701T), isolated from a smear-ripened cheese.</title>
        <authorList>
            <consortium name="US DOE Joint Genome Institute (JGI-PGF)"/>
            <person name="Walter F."/>
            <person name="Albersmeier A."/>
            <person name="Kalinowski J."/>
            <person name="Ruckert C."/>
        </authorList>
    </citation>
    <scope>NUCLEOTIDE SEQUENCE</scope>
    <source>
        <strain evidence="5">JCM 31740</strain>
    </source>
</reference>
<dbReference type="InterPro" id="IPR050486">
    <property type="entry name" value="Mannose-1P_guanyltransferase"/>
</dbReference>
<dbReference type="Pfam" id="PF00483">
    <property type="entry name" value="NTP_transferase"/>
    <property type="match status" value="1"/>
</dbReference>
<dbReference type="RefSeq" id="WP_126449150.1">
    <property type="nucleotide sequence ID" value="NZ_AP018553.1"/>
</dbReference>
<dbReference type="InterPro" id="IPR056729">
    <property type="entry name" value="GMPPB_C"/>
</dbReference>
<reference evidence="4" key="3">
    <citation type="journal article" date="2019" name="BMC Res. Notes">
        <title>Complete genome sequence of the Sulfodiicoccus acidiphilus strain HS-1T, the first crenarchaeon that lacks polB3, isolated from an acidic hot spring in Ohwaku-dani, Hakone, Japan.</title>
        <authorList>
            <person name="Sakai H.D."/>
            <person name="Kurosawa N."/>
        </authorList>
    </citation>
    <scope>NUCLEOTIDE SEQUENCE</scope>
    <source>
        <strain evidence="4">HS-1</strain>
    </source>
</reference>
<organism evidence="4 6">
    <name type="scientific">Sulfodiicoccus acidiphilus</name>
    <dbReference type="NCBI Taxonomy" id="1670455"/>
    <lineage>
        <taxon>Archaea</taxon>
        <taxon>Thermoproteota</taxon>
        <taxon>Thermoprotei</taxon>
        <taxon>Sulfolobales</taxon>
        <taxon>Sulfolobaceae</taxon>
        <taxon>Sulfodiicoccus</taxon>
    </lineage>
</organism>
<gene>
    <name evidence="5" type="ORF">GCM10007116_19270</name>
    <name evidence="4" type="ORF">HS1genome_0226</name>
</gene>
<dbReference type="OrthoDB" id="15372at2157"/>
<dbReference type="GO" id="GO:0016740">
    <property type="term" value="F:transferase activity"/>
    <property type="evidence" value="ECO:0007669"/>
    <property type="project" value="UniProtKB-KW"/>
</dbReference>